<dbReference type="AlphaFoldDB" id="A0A4Q7XAB3"/>
<dbReference type="EMBL" id="SHKR01000011">
    <property type="protein sequence ID" value="RZU20048.1"/>
    <property type="molecule type" value="Genomic_DNA"/>
</dbReference>
<organism evidence="1 2">
    <name type="scientific">Kribbella rubisoli</name>
    <dbReference type="NCBI Taxonomy" id="3075929"/>
    <lineage>
        <taxon>Bacteria</taxon>
        <taxon>Bacillati</taxon>
        <taxon>Actinomycetota</taxon>
        <taxon>Actinomycetes</taxon>
        <taxon>Propionibacteriales</taxon>
        <taxon>Kribbellaceae</taxon>
        <taxon>Kribbella</taxon>
    </lineage>
</organism>
<accession>A0A4Q7XAB3</accession>
<dbReference type="Proteomes" id="UP000292027">
    <property type="component" value="Unassembled WGS sequence"/>
</dbReference>
<keyword evidence="2" id="KW-1185">Reference proteome</keyword>
<dbReference type="RefSeq" id="WP_130442365.1">
    <property type="nucleotide sequence ID" value="NZ_SHKR01000011.1"/>
</dbReference>
<name>A0A4Q7XAB3_9ACTN</name>
<evidence type="ECO:0008006" key="3">
    <source>
        <dbReference type="Google" id="ProtNLM"/>
    </source>
</evidence>
<reference evidence="1 2" key="1">
    <citation type="journal article" date="2015" name="Stand. Genomic Sci.">
        <title>Genomic Encyclopedia of Bacterial and Archaeal Type Strains, Phase III: the genomes of soil and plant-associated and newly described type strains.</title>
        <authorList>
            <person name="Whitman W.B."/>
            <person name="Woyke T."/>
            <person name="Klenk H.P."/>
            <person name="Zhou Y."/>
            <person name="Lilburn T.G."/>
            <person name="Beck B.J."/>
            <person name="De Vos P."/>
            <person name="Vandamme P."/>
            <person name="Eisen J.A."/>
            <person name="Garrity G."/>
            <person name="Hugenholtz P."/>
            <person name="Kyrpides N.C."/>
        </authorList>
    </citation>
    <scope>NUCLEOTIDE SEQUENCE [LARGE SCALE GENOMIC DNA]</scope>
    <source>
        <strain evidence="1 2">VKM Ac-2540</strain>
    </source>
</reference>
<evidence type="ECO:0000313" key="2">
    <source>
        <dbReference type="Proteomes" id="UP000292027"/>
    </source>
</evidence>
<gene>
    <name evidence="1" type="ORF">EV645_2269</name>
</gene>
<comment type="caution">
    <text evidence="1">The sequence shown here is derived from an EMBL/GenBank/DDBJ whole genome shotgun (WGS) entry which is preliminary data.</text>
</comment>
<proteinExistence type="predicted"/>
<sequence length="138" mass="14944">MAMPRKIKVSFDDAFPYGAYAVSAVTEVRDFDRSTKDRAVFATDEETGLPIWSVDVIDGDPDARKADRTVSIKILSKVQPVLPAHAPGSPFTQVVFEGMTATPYVSETGNGRARLAWSFRATEVRAPRNSAAANKPAA</sequence>
<evidence type="ECO:0000313" key="1">
    <source>
        <dbReference type="EMBL" id="RZU20048.1"/>
    </source>
</evidence>
<dbReference type="OrthoDB" id="4299905at2"/>
<protein>
    <recommendedName>
        <fullName evidence="3">Plasmid replication, integration and excision activator</fullName>
    </recommendedName>
</protein>